<dbReference type="InterPro" id="IPR047324">
    <property type="entry name" value="LbH_gamma_CA-like"/>
</dbReference>
<dbReference type="PANTHER" id="PTHR13061:SF29">
    <property type="entry name" value="GAMMA CARBONIC ANHYDRASE-LIKE 1, MITOCHONDRIAL-RELATED"/>
    <property type="match status" value="1"/>
</dbReference>
<dbReference type="Pfam" id="PF00132">
    <property type="entry name" value="Hexapep"/>
    <property type="match status" value="1"/>
</dbReference>
<reference evidence="1 2" key="1">
    <citation type="submission" date="2018-12" db="EMBL/GenBank/DDBJ databases">
        <title>The complete genome of the methanogenic archaea of the candidate phylum Verstraetearchaeota, obtained from the metagenome of underground thermal water.</title>
        <authorList>
            <person name="Kadnikov V.V."/>
            <person name="Mardanov A.V."/>
            <person name="Beletsky A.V."/>
            <person name="Karnachuk O.V."/>
            <person name="Ravin N.V."/>
        </authorList>
    </citation>
    <scope>NUCLEOTIDE SEQUENCE [LARGE SCALE GENOMIC DNA]</scope>
    <source>
        <strain evidence="1">Ch88</strain>
    </source>
</reference>
<proteinExistence type="predicted"/>
<gene>
    <name evidence="1" type="ORF">Metus_0637</name>
</gene>
<name>A0A3S3SSK2_METS7</name>
<accession>A0A3S3SSK2</accession>
<protein>
    <submittedName>
        <fullName evidence="1">Carbonic anhydrase, gamma class</fullName>
    </submittedName>
</protein>
<dbReference type="PANTHER" id="PTHR13061">
    <property type="entry name" value="DYNACTIN SUBUNIT P25"/>
    <property type="match status" value="1"/>
</dbReference>
<dbReference type="SUPFAM" id="SSF51161">
    <property type="entry name" value="Trimeric LpxA-like enzymes"/>
    <property type="match status" value="1"/>
</dbReference>
<dbReference type="EMBL" id="RXGA01000002">
    <property type="protein sequence ID" value="RWX73858.1"/>
    <property type="molecule type" value="Genomic_DNA"/>
</dbReference>
<sequence length="171" mass="18170">MIRELQGIRPQIDPKAFVHEDAVVIGDVIIEEGANVWPCAVLRGDIERIIIKSGASIQDGAVLHTDKGYPTNVGKGTVIGHGCIIHGCRIGNNTLVGMGAIILTGAEIGDDCVIGAGALIPEGKTVPSGSVMMGLPAKNVRSIEERDKERIRETAGAYHELVRKYRSAPPE</sequence>
<dbReference type="InterPro" id="IPR001451">
    <property type="entry name" value="Hexapep"/>
</dbReference>
<dbReference type="AlphaFoldDB" id="A0A3S3SSK2"/>
<dbReference type="Proteomes" id="UP000288215">
    <property type="component" value="Unassembled WGS sequence"/>
</dbReference>
<organism evidence="1 2">
    <name type="scientific">Methanosuratincola subterraneus</name>
    <dbReference type="NCBI Taxonomy" id="2593994"/>
    <lineage>
        <taxon>Archaea</taxon>
        <taxon>Thermoproteota</taxon>
        <taxon>Methanosuratincolia</taxon>
        <taxon>Candidatus Methanomethylicales</taxon>
        <taxon>Candidatus Methanomethylicaceae</taxon>
        <taxon>Candidatus Methanosuratincola (ex Vanwonterghem et al. 2016)</taxon>
    </lineage>
</organism>
<dbReference type="Gene3D" id="2.160.10.10">
    <property type="entry name" value="Hexapeptide repeat proteins"/>
    <property type="match status" value="1"/>
</dbReference>
<evidence type="ECO:0000313" key="1">
    <source>
        <dbReference type="EMBL" id="RWX73858.1"/>
    </source>
</evidence>
<evidence type="ECO:0000313" key="2">
    <source>
        <dbReference type="Proteomes" id="UP000288215"/>
    </source>
</evidence>
<dbReference type="InterPro" id="IPR011004">
    <property type="entry name" value="Trimer_LpxA-like_sf"/>
</dbReference>
<dbReference type="CDD" id="cd04645">
    <property type="entry name" value="LbH_gamma_CA_like"/>
    <property type="match status" value="1"/>
</dbReference>
<dbReference type="InterPro" id="IPR050484">
    <property type="entry name" value="Transf_Hexapept/Carb_Anhydrase"/>
</dbReference>
<comment type="caution">
    <text evidence="1">The sequence shown here is derived from an EMBL/GenBank/DDBJ whole genome shotgun (WGS) entry which is preliminary data.</text>
</comment>